<keyword evidence="4" id="KW-0233">DNA recombination</keyword>
<dbReference type="SUPFAM" id="SSF56349">
    <property type="entry name" value="DNA breaking-rejoining enzymes"/>
    <property type="match status" value="1"/>
</dbReference>
<feature type="domain" description="Core-binding (CB)" evidence="7">
    <location>
        <begin position="66"/>
        <end position="149"/>
    </location>
</feature>
<organism evidence="8 9">
    <name type="scientific">Pelagibacterium halotolerans (strain DSM 22347 / JCM 15775 / CGMCC 1.7692 / B2)</name>
    <dbReference type="NCBI Taxonomy" id="1082931"/>
    <lineage>
        <taxon>Bacteria</taxon>
        <taxon>Pseudomonadati</taxon>
        <taxon>Pseudomonadota</taxon>
        <taxon>Alphaproteobacteria</taxon>
        <taxon>Hyphomicrobiales</taxon>
        <taxon>Devosiaceae</taxon>
        <taxon>Pelagibacterium</taxon>
    </lineage>
</organism>
<dbReference type="InterPro" id="IPR004107">
    <property type="entry name" value="Integrase_SAM-like_N"/>
</dbReference>
<keyword evidence="3 5" id="KW-0238">DNA-binding</keyword>
<dbReference type="KEGG" id="phl:KKY_943"/>
<dbReference type="InterPro" id="IPR011010">
    <property type="entry name" value="DNA_brk_join_enz"/>
</dbReference>
<evidence type="ECO:0000259" key="7">
    <source>
        <dbReference type="PROSITE" id="PS51900"/>
    </source>
</evidence>
<dbReference type="GO" id="GO:0015074">
    <property type="term" value="P:DNA integration"/>
    <property type="evidence" value="ECO:0007669"/>
    <property type="project" value="UniProtKB-KW"/>
</dbReference>
<sequence>MEMAVKTRKWTTAKGEEREAYVVRYTDQNGKRHLKTFDKKKDAKAFDSKTHVEVMGRIHVADSETVTIEQAGKYWLESCAEADLEASTLAQYEQHLRLHIVPAIGRHRLNEVTVPFVRAFTDKLAKDGKSKPMVRAVRVSLGALLSNAQELGLVVQNSVKEMGRTRNKAAKRVEARKEKDVEVGVEIPTLDEILAIIEAASGKARVFLMTAAFTGMRSSELRGLRWPDLDFESKTVAIRQRADAQLKIGSPKSKKGKRAIPLPSRLCDSLKAWQKECPTGKLDLVFPNGAGNVEYYANITKRWYYPAQLAAGVTVETDEKDKNGQPIMVPKYSGLHALRHFYASFCINPKSRRGLELPPKVVQARMGHASIQLTLDTYGHLFPSTDDSAELDDALDAIF</sequence>
<keyword evidence="2" id="KW-0229">DNA integration</keyword>
<comment type="similarity">
    <text evidence="1">Belongs to the 'phage' integrase family.</text>
</comment>
<evidence type="ECO:0000259" key="6">
    <source>
        <dbReference type="PROSITE" id="PS51898"/>
    </source>
</evidence>
<dbReference type="Proteomes" id="UP000008850">
    <property type="component" value="Chromosome"/>
</dbReference>
<dbReference type="GO" id="GO:0003677">
    <property type="term" value="F:DNA binding"/>
    <property type="evidence" value="ECO:0007669"/>
    <property type="project" value="UniProtKB-UniRule"/>
</dbReference>
<dbReference type="PROSITE" id="PS51900">
    <property type="entry name" value="CB"/>
    <property type="match status" value="1"/>
</dbReference>
<dbReference type="PANTHER" id="PTHR30349">
    <property type="entry name" value="PHAGE INTEGRASE-RELATED"/>
    <property type="match status" value="1"/>
</dbReference>
<dbReference type="PATRIC" id="fig|1082931.4.peg.936"/>
<dbReference type="CDD" id="cd01189">
    <property type="entry name" value="INT_ICEBs1_C_like"/>
    <property type="match status" value="1"/>
</dbReference>
<dbReference type="InterPro" id="IPR002104">
    <property type="entry name" value="Integrase_catalytic"/>
</dbReference>
<feature type="domain" description="Tyr recombinase" evidence="6">
    <location>
        <begin position="183"/>
        <end position="393"/>
    </location>
</feature>
<evidence type="ECO:0000313" key="9">
    <source>
        <dbReference type="Proteomes" id="UP000008850"/>
    </source>
</evidence>
<evidence type="ECO:0000256" key="1">
    <source>
        <dbReference type="ARBA" id="ARBA00008857"/>
    </source>
</evidence>
<dbReference type="EMBL" id="CP003075">
    <property type="protein sequence ID" value="AEQ50979.1"/>
    <property type="molecule type" value="Genomic_DNA"/>
</dbReference>
<dbReference type="eggNOG" id="COG0582">
    <property type="taxonomic scope" value="Bacteria"/>
</dbReference>
<proteinExistence type="inferred from homology"/>
<dbReference type="InterPro" id="IPR013762">
    <property type="entry name" value="Integrase-like_cat_sf"/>
</dbReference>
<evidence type="ECO:0000313" key="8">
    <source>
        <dbReference type="EMBL" id="AEQ50979.1"/>
    </source>
</evidence>
<evidence type="ECO:0000256" key="2">
    <source>
        <dbReference type="ARBA" id="ARBA00022908"/>
    </source>
</evidence>
<dbReference type="Gene3D" id="1.10.443.10">
    <property type="entry name" value="Intergrase catalytic core"/>
    <property type="match status" value="1"/>
</dbReference>
<dbReference type="PANTHER" id="PTHR30349:SF64">
    <property type="entry name" value="PROPHAGE INTEGRASE INTD-RELATED"/>
    <property type="match status" value="1"/>
</dbReference>
<evidence type="ECO:0000256" key="4">
    <source>
        <dbReference type="ARBA" id="ARBA00023172"/>
    </source>
</evidence>
<reference evidence="8 9" key="1">
    <citation type="journal article" date="2012" name="J. Bacteriol.">
        <title>Complete genome sequence of Pelagibacterium halotolerans B2T.</title>
        <authorList>
            <person name="Huo Y.Y."/>
            <person name="Cheng H."/>
            <person name="Han X.F."/>
            <person name="Jiang X.W."/>
            <person name="Sun C."/>
            <person name="Zhang X.Q."/>
            <person name="Zhu X.F."/>
            <person name="Liu Y.F."/>
            <person name="Li P.F."/>
            <person name="Ni P.X."/>
            <person name="Wu M."/>
        </authorList>
    </citation>
    <scope>NUCLEOTIDE SEQUENCE [LARGE SCALE GENOMIC DNA]</scope>
    <source>
        <strain evidence="9">DSM 22347 / JCM 15775 / CGMCC 1.7692 / B2</strain>
    </source>
</reference>
<keyword evidence="9" id="KW-1185">Reference proteome</keyword>
<gene>
    <name evidence="8" type="ordered locus">KKY_943</name>
</gene>
<dbReference type="PROSITE" id="PS51898">
    <property type="entry name" value="TYR_RECOMBINASE"/>
    <property type="match status" value="1"/>
</dbReference>
<dbReference type="InterPro" id="IPR010998">
    <property type="entry name" value="Integrase_recombinase_N"/>
</dbReference>
<protein>
    <submittedName>
        <fullName evidence="8">Phage integrase</fullName>
    </submittedName>
</protein>
<dbReference type="Gene3D" id="1.10.150.130">
    <property type="match status" value="1"/>
</dbReference>
<accession>G4RFB1</accession>
<evidence type="ECO:0000256" key="5">
    <source>
        <dbReference type="PROSITE-ProRule" id="PRU01248"/>
    </source>
</evidence>
<dbReference type="AlphaFoldDB" id="G4RFB1"/>
<dbReference type="InterPro" id="IPR050090">
    <property type="entry name" value="Tyrosine_recombinase_XerCD"/>
</dbReference>
<dbReference type="Pfam" id="PF14659">
    <property type="entry name" value="Phage_int_SAM_3"/>
    <property type="match status" value="1"/>
</dbReference>
<name>G4RFB1_PELHB</name>
<dbReference type="Pfam" id="PF00589">
    <property type="entry name" value="Phage_integrase"/>
    <property type="match status" value="1"/>
</dbReference>
<dbReference type="HOGENOM" id="CLU_027562_17_5_5"/>
<evidence type="ECO:0000256" key="3">
    <source>
        <dbReference type="ARBA" id="ARBA00023125"/>
    </source>
</evidence>
<dbReference type="InterPro" id="IPR044068">
    <property type="entry name" value="CB"/>
</dbReference>
<dbReference type="GO" id="GO:0006310">
    <property type="term" value="P:DNA recombination"/>
    <property type="evidence" value="ECO:0007669"/>
    <property type="project" value="UniProtKB-KW"/>
</dbReference>